<evidence type="ECO:0000256" key="4">
    <source>
        <dbReference type="SAM" id="MobiDB-lite"/>
    </source>
</evidence>
<protein>
    <submittedName>
        <fullName evidence="7">FdhF/YdeP family oxidoreductase</fullName>
    </submittedName>
</protein>
<dbReference type="PANTHER" id="PTHR43105:SF4">
    <property type="entry name" value="PROTEIN YDEP"/>
    <property type="match status" value="1"/>
</dbReference>
<evidence type="ECO:0000256" key="1">
    <source>
        <dbReference type="ARBA" id="ARBA00022723"/>
    </source>
</evidence>
<keyword evidence="2" id="KW-0408">Iron</keyword>
<dbReference type="InterPro" id="IPR006657">
    <property type="entry name" value="MoPterin_dinucl-bd_dom"/>
</dbReference>
<evidence type="ECO:0000313" key="8">
    <source>
        <dbReference type="Proteomes" id="UP000739538"/>
    </source>
</evidence>
<evidence type="ECO:0000256" key="3">
    <source>
        <dbReference type="ARBA" id="ARBA00023014"/>
    </source>
</evidence>
<dbReference type="AlphaFoldDB" id="A0A956N9B8"/>
<reference evidence="7" key="1">
    <citation type="submission" date="2020-04" db="EMBL/GenBank/DDBJ databases">
        <authorList>
            <person name="Zhang T."/>
        </authorList>
    </citation>
    <scope>NUCLEOTIDE SEQUENCE</scope>
    <source>
        <strain evidence="7">HKST-UBA02</strain>
    </source>
</reference>
<dbReference type="GO" id="GO:0043546">
    <property type="term" value="F:molybdopterin cofactor binding"/>
    <property type="evidence" value="ECO:0007669"/>
    <property type="project" value="InterPro"/>
</dbReference>
<evidence type="ECO:0000259" key="6">
    <source>
        <dbReference type="Pfam" id="PF01568"/>
    </source>
</evidence>
<dbReference type="PIRSF" id="PIRSF000144">
    <property type="entry name" value="CbbBc"/>
    <property type="match status" value="1"/>
</dbReference>
<dbReference type="PANTHER" id="PTHR43105">
    <property type="entry name" value="RESPIRATORY NITRATE REDUCTASE"/>
    <property type="match status" value="1"/>
</dbReference>
<dbReference type="Pfam" id="PF01568">
    <property type="entry name" value="Molydop_binding"/>
    <property type="match status" value="1"/>
</dbReference>
<dbReference type="SUPFAM" id="SSF50692">
    <property type="entry name" value="ADC-like"/>
    <property type="match status" value="1"/>
</dbReference>
<dbReference type="Gene3D" id="2.40.40.20">
    <property type="match status" value="1"/>
</dbReference>
<proteinExistence type="predicted"/>
<feature type="region of interest" description="Disordered" evidence="4">
    <location>
        <begin position="599"/>
        <end position="621"/>
    </location>
</feature>
<evidence type="ECO:0000259" key="5">
    <source>
        <dbReference type="Pfam" id="PF00384"/>
    </source>
</evidence>
<sequence>MAKPKVSAGGGIPALLYVHRKSGEAGGFFRLWNRLRSRNACKTCALGMGGVRGGMVNEAGHFPEICKKSIQAQAGDMAGALDERTLAETPVERLAQLTPRELEYLGRVTFPMVHRKGDSHYRRASWAEALDRAGDALRGAAPEETFFYSSGRSSNEAAFLFQLIARAYGTANVHNCSAYCHAASGVALSKVYGSGTASVVLEDLASADLAIVIGANPASNHPRLVTQLVEMRERGGTIIVVNPLEELGLVRFRIPSKPKSFLFGSDVSDLYVKPHIGGDIAFLVGVLKSVIERGGVDESFVSSFTEGWGAVREDVMASSWTELEARSGVPRSEIEQVAEAVLRAKRGIFFWAMGLTHHEHGVDNILALANLALARGWLGRPGVGLLPIRGHSNVQGVGSVGVGPYVKRAFAERMGEIYGVDVRPGGLDTYDSMVAADEGKMRAAVLLGGNLFGSNPDRDWAARALSRIPYKCYLSTKLNEGHAHGLGDETWILPVLARDEERQTTTQESMFNLVRVSEGGRPAVDGEMRSEVEILASVAERILPPGRFDWKQMRSHATLREAISKTVPGYSAIAEIDRTHGGVSGEFQIEGRTFHEPQFSTPSGKAQFHSTPLPRETAPDHPLASDELRIMTIRSEGQFNTVVYEEEDLYRGNEHRNVLMLSAEDAMRWNLEEGDTVSVENEVGRMEVQVAIVSIRAGNGAMYYPEANVLVPRRIDPKSGTPAFKAVRARVRKLA</sequence>
<feature type="compositionally biased region" description="Polar residues" evidence="4">
    <location>
        <begin position="599"/>
        <end position="610"/>
    </location>
</feature>
<dbReference type="InterPro" id="IPR006656">
    <property type="entry name" value="Mopterin_OxRdtase"/>
</dbReference>
<dbReference type="EMBL" id="JAGQHS010000005">
    <property type="protein sequence ID" value="MCA9754542.1"/>
    <property type="molecule type" value="Genomic_DNA"/>
</dbReference>
<dbReference type="SUPFAM" id="SSF53706">
    <property type="entry name" value="Formate dehydrogenase/DMSO reductase, domains 1-3"/>
    <property type="match status" value="1"/>
</dbReference>
<dbReference type="Gene3D" id="3.40.50.740">
    <property type="match status" value="1"/>
</dbReference>
<dbReference type="GO" id="GO:0030151">
    <property type="term" value="F:molybdenum ion binding"/>
    <property type="evidence" value="ECO:0007669"/>
    <property type="project" value="InterPro"/>
</dbReference>
<evidence type="ECO:0000313" key="7">
    <source>
        <dbReference type="EMBL" id="MCA9754542.1"/>
    </source>
</evidence>
<name>A0A956N9B8_UNCEI</name>
<dbReference type="Gene3D" id="3.40.228.10">
    <property type="entry name" value="Dimethylsulfoxide Reductase, domain 2"/>
    <property type="match status" value="1"/>
</dbReference>
<dbReference type="NCBIfam" id="TIGR01701">
    <property type="entry name" value="Fdhalpha-like"/>
    <property type="match status" value="1"/>
</dbReference>
<feature type="domain" description="Molybdopterin dinucleotide-binding" evidence="6">
    <location>
        <begin position="628"/>
        <end position="727"/>
    </location>
</feature>
<dbReference type="Proteomes" id="UP000739538">
    <property type="component" value="Unassembled WGS sequence"/>
</dbReference>
<dbReference type="GO" id="GO:0051539">
    <property type="term" value="F:4 iron, 4 sulfur cluster binding"/>
    <property type="evidence" value="ECO:0007669"/>
    <property type="project" value="InterPro"/>
</dbReference>
<comment type="caution">
    <text evidence="7">The sequence shown here is derived from an EMBL/GenBank/DDBJ whole genome shotgun (WGS) entry which is preliminary data.</text>
</comment>
<dbReference type="GO" id="GO:0008863">
    <property type="term" value="F:formate dehydrogenase (NAD+) activity"/>
    <property type="evidence" value="ECO:0007669"/>
    <property type="project" value="InterPro"/>
</dbReference>
<dbReference type="GO" id="GO:0016020">
    <property type="term" value="C:membrane"/>
    <property type="evidence" value="ECO:0007669"/>
    <property type="project" value="TreeGrafter"/>
</dbReference>
<keyword evidence="1" id="KW-0479">Metal-binding</keyword>
<evidence type="ECO:0000256" key="2">
    <source>
        <dbReference type="ARBA" id="ARBA00023004"/>
    </source>
</evidence>
<keyword evidence="3" id="KW-0411">Iron-sulfur</keyword>
<dbReference type="Pfam" id="PF00384">
    <property type="entry name" value="Molybdopterin"/>
    <property type="match status" value="1"/>
</dbReference>
<dbReference type="InterPro" id="IPR009010">
    <property type="entry name" value="Asp_de-COase-like_dom_sf"/>
</dbReference>
<dbReference type="InterPro" id="IPR010046">
    <property type="entry name" value="Mopterin_OxRdtse_a_bac"/>
</dbReference>
<dbReference type="InterPro" id="IPR050123">
    <property type="entry name" value="Prok_molybdopt-oxidoreductase"/>
</dbReference>
<reference evidence="7" key="2">
    <citation type="journal article" date="2021" name="Microbiome">
        <title>Successional dynamics and alternative stable states in a saline activated sludge microbial community over 9 years.</title>
        <authorList>
            <person name="Wang Y."/>
            <person name="Ye J."/>
            <person name="Ju F."/>
            <person name="Liu L."/>
            <person name="Boyd J.A."/>
            <person name="Deng Y."/>
            <person name="Parks D.H."/>
            <person name="Jiang X."/>
            <person name="Yin X."/>
            <person name="Woodcroft B.J."/>
            <person name="Tyson G.W."/>
            <person name="Hugenholtz P."/>
            <person name="Polz M.F."/>
            <person name="Zhang T."/>
        </authorList>
    </citation>
    <scope>NUCLEOTIDE SEQUENCE</scope>
    <source>
        <strain evidence="7">HKST-UBA02</strain>
    </source>
</reference>
<gene>
    <name evidence="7" type="ORF">KDA27_01980</name>
</gene>
<feature type="domain" description="Molybdopterin oxidoreductase" evidence="5">
    <location>
        <begin position="107"/>
        <end position="465"/>
    </location>
</feature>
<accession>A0A956N9B8</accession>
<organism evidence="7 8">
    <name type="scientific">Eiseniibacteriota bacterium</name>
    <dbReference type="NCBI Taxonomy" id="2212470"/>
    <lineage>
        <taxon>Bacteria</taxon>
        <taxon>Candidatus Eiseniibacteriota</taxon>
    </lineage>
</organism>